<evidence type="ECO:0000313" key="1">
    <source>
        <dbReference type="EMBL" id="KLU81179.1"/>
    </source>
</evidence>
<dbReference type="Proteomes" id="UP000011715">
    <property type="component" value="Unassembled WGS sequence"/>
</dbReference>
<proteinExistence type="predicted"/>
<dbReference type="OrthoDB" id="4093325at2759"/>
<accession>A0A0C4DKJ8</accession>
<protein>
    <submittedName>
        <fullName evidence="1 2">Uncharacterized protein</fullName>
    </submittedName>
</protein>
<reference evidence="3" key="2">
    <citation type="submission" date="2010-05" db="EMBL/GenBank/DDBJ databases">
        <title>The genome sequence of Magnaporthe poae strain ATCC 64411.</title>
        <authorList>
            <person name="Ma L.-J."/>
            <person name="Dead R."/>
            <person name="Young S."/>
            <person name="Zeng Q."/>
            <person name="Koehrsen M."/>
            <person name="Alvarado L."/>
            <person name="Berlin A."/>
            <person name="Chapman S.B."/>
            <person name="Chen Z."/>
            <person name="Freedman E."/>
            <person name="Gellesch M."/>
            <person name="Goldberg J."/>
            <person name="Griggs A."/>
            <person name="Gujja S."/>
            <person name="Heilman E.R."/>
            <person name="Heiman D."/>
            <person name="Hepburn T."/>
            <person name="Howarth C."/>
            <person name="Jen D."/>
            <person name="Larson L."/>
            <person name="Mehta T."/>
            <person name="Neiman D."/>
            <person name="Pearson M."/>
            <person name="Roberts A."/>
            <person name="Saif S."/>
            <person name="Shea T."/>
            <person name="Shenoy N."/>
            <person name="Sisk P."/>
            <person name="Stolte C."/>
            <person name="Sykes S."/>
            <person name="Walk T."/>
            <person name="White J."/>
            <person name="Yandava C."/>
            <person name="Haas B."/>
            <person name="Nusbaum C."/>
            <person name="Birren B."/>
        </authorList>
    </citation>
    <scope>NUCLEOTIDE SEQUENCE [LARGE SCALE GENOMIC DNA]</scope>
    <source>
        <strain evidence="3">ATCC 64411 / 73-15</strain>
    </source>
</reference>
<name>A0A0C4DKJ8_MAGP6</name>
<evidence type="ECO:0000313" key="3">
    <source>
        <dbReference type="Proteomes" id="UP000011715"/>
    </source>
</evidence>
<reference evidence="1" key="1">
    <citation type="submission" date="2010-05" db="EMBL/GenBank/DDBJ databases">
        <title>The Genome Sequence of Magnaporthe poae strain ATCC 64411.</title>
        <authorList>
            <consortium name="The Broad Institute Genome Sequencing Platform"/>
            <consortium name="Broad Institute Genome Sequencing Center for Infectious Disease"/>
            <person name="Ma L.-J."/>
            <person name="Dead R."/>
            <person name="Young S."/>
            <person name="Zeng Q."/>
            <person name="Koehrsen M."/>
            <person name="Alvarado L."/>
            <person name="Berlin A."/>
            <person name="Chapman S.B."/>
            <person name="Chen Z."/>
            <person name="Freedman E."/>
            <person name="Gellesch M."/>
            <person name="Goldberg J."/>
            <person name="Griggs A."/>
            <person name="Gujja S."/>
            <person name="Heilman E.R."/>
            <person name="Heiman D."/>
            <person name="Hepburn T."/>
            <person name="Howarth C."/>
            <person name="Jen D."/>
            <person name="Larson L."/>
            <person name="Mehta T."/>
            <person name="Neiman D."/>
            <person name="Pearson M."/>
            <person name="Roberts A."/>
            <person name="Saif S."/>
            <person name="Shea T."/>
            <person name="Shenoy N."/>
            <person name="Sisk P."/>
            <person name="Stolte C."/>
            <person name="Sykes S."/>
            <person name="Walk T."/>
            <person name="White J."/>
            <person name="Yandava C."/>
            <person name="Haas B."/>
            <person name="Nusbaum C."/>
            <person name="Birren B."/>
        </authorList>
    </citation>
    <scope>NUCLEOTIDE SEQUENCE</scope>
    <source>
        <strain evidence="1">ATCC 64411</strain>
    </source>
</reference>
<reference evidence="2" key="5">
    <citation type="submission" date="2015-06" db="UniProtKB">
        <authorList>
            <consortium name="EnsemblFungi"/>
        </authorList>
    </citation>
    <scope>IDENTIFICATION</scope>
    <source>
        <strain evidence="2">ATCC 64411</strain>
    </source>
</reference>
<organism evidence="2 3">
    <name type="scientific">Magnaporthiopsis poae (strain ATCC 64411 / 73-15)</name>
    <name type="common">Kentucky bluegrass fungus</name>
    <name type="synonym">Magnaporthe poae</name>
    <dbReference type="NCBI Taxonomy" id="644358"/>
    <lineage>
        <taxon>Eukaryota</taxon>
        <taxon>Fungi</taxon>
        <taxon>Dikarya</taxon>
        <taxon>Ascomycota</taxon>
        <taxon>Pezizomycotina</taxon>
        <taxon>Sordariomycetes</taxon>
        <taxon>Sordariomycetidae</taxon>
        <taxon>Magnaporthales</taxon>
        <taxon>Magnaporthaceae</taxon>
        <taxon>Magnaporthiopsis</taxon>
    </lineage>
</organism>
<sequence length="100" mass="10780">MWSDRSGMGQGITGYTTGVQPLPSRYAQRGPWVVDGNNTLTMESSSGFYACPEGKFYRLWVDSGVANPGQSKDCLFVSLRAVPVTQPNSCLYSAPQPPSA</sequence>
<gene>
    <name evidence="1" type="ORF">MAPG_00273</name>
</gene>
<dbReference type="VEuPathDB" id="FungiDB:MAPG_00273"/>
<reference evidence="1" key="3">
    <citation type="submission" date="2011-03" db="EMBL/GenBank/DDBJ databases">
        <title>Annotation of Magnaporthe poae ATCC 64411.</title>
        <authorList>
            <person name="Ma L.-J."/>
            <person name="Dead R."/>
            <person name="Young S.K."/>
            <person name="Zeng Q."/>
            <person name="Gargeya S."/>
            <person name="Fitzgerald M."/>
            <person name="Haas B."/>
            <person name="Abouelleil A."/>
            <person name="Alvarado L."/>
            <person name="Arachchi H.M."/>
            <person name="Berlin A."/>
            <person name="Brown A."/>
            <person name="Chapman S.B."/>
            <person name="Chen Z."/>
            <person name="Dunbar C."/>
            <person name="Freedman E."/>
            <person name="Gearin G."/>
            <person name="Gellesch M."/>
            <person name="Goldberg J."/>
            <person name="Griggs A."/>
            <person name="Gujja S."/>
            <person name="Heiman D."/>
            <person name="Howarth C."/>
            <person name="Larson L."/>
            <person name="Lui A."/>
            <person name="MacDonald P.J.P."/>
            <person name="Mehta T."/>
            <person name="Montmayeur A."/>
            <person name="Murphy C."/>
            <person name="Neiman D."/>
            <person name="Pearson M."/>
            <person name="Priest M."/>
            <person name="Roberts A."/>
            <person name="Saif S."/>
            <person name="Shea T."/>
            <person name="Shenoy N."/>
            <person name="Sisk P."/>
            <person name="Stolte C."/>
            <person name="Sykes S."/>
            <person name="Yandava C."/>
            <person name="Wortman J."/>
            <person name="Nusbaum C."/>
            <person name="Birren B."/>
        </authorList>
    </citation>
    <scope>NUCLEOTIDE SEQUENCE</scope>
    <source>
        <strain evidence="1">ATCC 64411</strain>
    </source>
</reference>
<dbReference type="EMBL" id="GL876966">
    <property type="protein sequence ID" value="KLU81179.1"/>
    <property type="molecule type" value="Genomic_DNA"/>
</dbReference>
<dbReference type="eggNOG" id="ENOG502SNZ2">
    <property type="taxonomic scope" value="Eukaryota"/>
</dbReference>
<dbReference type="AlphaFoldDB" id="A0A0C4DKJ8"/>
<dbReference type="EMBL" id="ADBL01000062">
    <property type="status" value="NOT_ANNOTATED_CDS"/>
    <property type="molecule type" value="Genomic_DNA"/>
</dbReference>
<dbReference type="EnsemblFungi" id="MAPG_00273T0">
    <property type="protein sequence ID" value="MAPG_00273T0"/>
    <property type="gene ID" value="MAPG_00273"/>
</dbReference>
<keyword evidence="3" id="KW-1185">Reference proteome</keyword>
<reference evidence="2" key="4">
    <citation type="journal article" date="2015" name="G3 (Bethesda)">
        <title>Genome sequences of three phytopathogenic species of the Magnaporthaceae family of fungi.</title>
        <authorList>
            <person name="Okagaki L.H."/>
            <person name="Nunes C.C."/>
            <person name="Sailsbery J."/>
            <person name="Clay B."/>
            <person name="Brown D."/>
            <person name="John T."/>
            <person name="Oh Y."/>
            <person name="Young N."/>
            <person name="Fitzgerald M."/>
            <person name="Haas B.J."/>
            <person name="Zeng Q."/>
            <person name="Young S."/>
            <person name="Adiconis X."/>
            <person name="Fan L."/>
            <person name="Levin J.Z."/>
            <person name="Mitchell T.K."/>
            <person name="Okubara P.A."/>
            <person name="Farman M.L."/>
            <person name="Kohn L.M."/>
            <person name="Birren B."/>
            <person name="Ma L.-J."/>
            <person name="Dean R.A."/>
        </authorList>
    </citation>
    <scope>NUCLEOTIDE SEQUENCE</scope>
    <source>
        <strain evidence="2">ATCC 64411 / 73-15</strain>
    </source>
</reference>
<evidence type="ECO:0000313" key="2">
    <source>
        <dbReference type="EnsemblFungi" id="MAPG_00273T0"/>
    </source>
</evidence>